<dbReference type="AlphaFoldDB" id="K9UCT7"/>
<keyword evidence="7" id="KW-1185">Reference proteome</keyword>
<dbReference type="GO" id="GO:0071949">
    <property type="term" value="F:FAD binding"/>
    <property type="evidence" value="ECO:0007669"/>
    <property type="project" value="InterPro"/>
</dbReference>
<dbReference type="EMBL" id="CP003600">
    <property type="protein sequence ID" value="AFY92640.1"/>
    <property type="molecule type" value="Genomic_DNA"/>
</dbReference>
<dbReference type="Gene3D" id="3.30.70.2450">
    <property type="match status" value="1"/>
</dbReference>
<dbReference type="Pfam" id="PF01494">
    <property type="entry name" value="FAD_binding_3"/>
    <property type="match status" value="1"/>
</dbReference>
<dbReference type="InterPro" id="IPR036188">
    <property type="entry name" value="FAD/NAD-bd_sf"/>
</dbReference>
<protein>
    <submittedName>
        <fullName evidence="6">2-polyprenyl-6-methoxyphenol hydroxylase-like oxidoreductase</fullName>
    </submittedName>
</protein>
<evidence type="ECO:0000256" key="2">
    <source>
        <dbReference type="ARBA" id="ARBA00007801"/>
    </source>
</evidence>
<dbReference type="InterPro" id="IPR036249">
    <property type="entry name" value="Thioredoxin-like_sf"/>
</dbReference>
<keyword evidence="4" id="KW-0274">FAD</keyword>
<name>K9UCT7_CHAP6</name>
<keyword evidence="3" id="KW-0285">Flavoprotein</keyword>
<dbReference type="PANTHER" id="PTHR43004">
    <property type="entry name" value="TRK SYSTEM POTASSIUM UPTAKE PROTEIN"/>
    <property type="match status" value="1"/>
</dbReference>
<evidence type="ECO:0000256" key="3">
    <source>
        <dbReference type="ARBA" id="ARBA00022630"/>
    </source>
</evidence>
<accession>K9UCT7</accession>
<dbReference type="STRING" id="1173020.Cha6605_1474"/>
<dbReference type="Gene3D" id="3.40.30.120">
    <property type="match status" value="1"/>
</dbReference>
<dbReference type="Pfam" id="PF21274">
    <property type="entry name" value="Rng_hyd_C"/>
    <property type="match status" value="1"/>
</dbReference>
<feature type="domain" description="FAD-binding" evidence="5">
    <location>
        <begin position="8"/>
        <end position="350"/>
    </location>
</feature>
<dbReference type="InterPro" id="IPR002938">
    <property type="entry name" value="FAD-bd"/>
</dbReference>
<comment type="cofactor">
    <cofactor evidence="1">
        <name>FAD</name>
        <dbReference type="ChEBI" id="CHEBI:57692"/>
    </cofactor>
</comment>
<dbReference type="eggNOG" id="COG0654">
    <property type="taxonomic scope" value="Bacteria"/>
</dbReference>
<dbReference type="GO" id="GO:0016709">
    <property type="term" value="F:oxidoreductase activity, acting on paired donors, with incorporation or reduction of molecular oxygen, NAD(P)H as one donor, and incorporation of one atom of oxygen"/>
    <property type="evidence" value="ECO:0007669"/>
    <property type="project" value="UniProtKB-ARBA"/>
</dbReference>
<evidence type="ECO:0000313" key="7">
    <source>
        <dbReference type="Proteomes" id="UP000010366"/>
    </source>
</evidence>
<dbReference type="SUPFAM" id="SSF51905">
    <property type="entry name" value="FAD/NAD(P)-binding domain"/>
    <property type="match status" value="1"/>
</dbReference>
<proteinExistence type="inferred from homology"/>
<reference evidence="6 7" key="1">
    <citation type="submission" date="2012-05" db="EMBL/GenBank/DDBJ databases">
        <title>Finished chromosome of genome of Chamaesiphon sp. PCC 6605.</title>
        <authorList>
            <consortium name="US DOE Joint Genome Institute"/>
            <person name="Gugger M."/>
            <person name="Coursin T."/>
            <person name="Rippka R."/>
            <person name="Tandeau De Marsac N."/>
            <person name="Huntemann M."/>
            <person name="Wei C.-L."/>
            <person name="Han J."/>
            <person name="Detter J.C."/>
            <person name="Han C."/>
            <person name="Tapia R."/>
            <person name="Chen A."/>
            <person name="Kyrpides N."/>
            <person name="Mavromatis K."/>
            <person name="Markowitz V."/>
            <person name="Szeto E."/>
            <person name="Ivanova N."/>
            <person name="Pagani I."/>
            <person name="Pati A."/>
            <person name="Goodwin L."/>
            <person name="Nordberg H.P."/>
            <person name="Cantor M.N."/>
            <person name="Hua S.X."/>
            <person name="Woyke T."/>
            <person name="Kerfeld C.A."/>
        </authorList>
    </citation>
    <scope>NUCLEOTIDE SEQUENCE [LARGE SCALE GENOMIC DNA]</scope>
    <source>
        <strain evidence="7">ATCC 27169 / PCC 6605</strain>
    </source>
</reference>
<dbReference type="Gene3D" id="3.50.50.60">
    <property type="entry name" value="FAD/NAD(P)-binding domain"/>
    <property type="match status" value="1"/>
</dbReference>
<evidence type="ECO:0000313" key="6">
    <source>
        <dbReference type="EMBL" id="AFY92640.1"/>
    </source>
</evidence>
<dbReference type="PANTHER" id="PTHR43004:SF19">
    <property type="entry name" value="BINDING MONOOXYGENASE, PUTATIVE (JCVI)-RELATED"/>
    <property type="match status" value="1"/>
</dbReference>
<evidence type="ECO:0000256" key="1">
    <source>
        <dbReference type="ARBA" id="ARBA00001974"/>
    </source>
</evidence>
<sequence>MSNSSQHQVLIVGAGPTGLMLAIELTLLSLSVRIIDRAAETKRQVRACVIWSRAQEALAELGVIDKFLARSHKMHNFDVYAKGKQLSGFEFGHIKSDYPFPMTIEQHDTERFLAESLSDLGVEVEWETEAIGVRTHDDGAEVTVRAANGTEETIETHWLVGCEGSRSPIREAAQIPFEGEPALNLQAVQVNAKPTWRFPKSTSQGYFFLGEQVSIMSIPVPGDTYRFFTFTTDPSPERKTPPSLAEMRDLTAAVSYMPELQLELSEPVWLSRARFQNRIAATLNKGRVLLVGDAAHSWAPIGGHGMNTGLRGAYNLGWKLAAVECGEAKSCLLDTYTIEQRANAQTIVDANRMNIVEQPPSATKLRLMQTFMPFGLSLQPVKRLMEFTLSDLGMEYRNSPLSQQQKGSGSLHAGDRLPNVPVVSGDGQWANLHRSISIHHWTLLLRTKDSQVIERAYQIVGQYRSTIKVTTIQPMDRDSDRQLGRDGQMLLVRPDAHVGFIGAVNDYNSLVKYLDTFLVRL</sequence>
<dbReference type="RefSeq" id="WP_015158820.1">
    <property type="nucleotide sequence ID" value="NC_019697.1"/>
</dbReference>
<organism evidence="6 7">
    <name type="scientific">Chamaesiphon minutus (strain ATCC 27169 / PCC 6605)</name>
    <dbReference type="NCBI Taxonomy" id="1173020"/>
    <lineage>
        <taxon>Bacteria</taxon>
        <taxon>Bacillati</taxon>
        <taxon>Cyanobacteriota</taxon>
        <taxon>Cyanophyceae</taxon>
        <taxon>Gomontiellales</taxon>
        <taxon>Chamaesiphonaceae</taxon>
        <taxon>Chamaesiphon</taxon>
    </lineage>
</organism>
<dbReference type="HOGENOM" id="CLU_009665_20_3_3"/>
<evidence type="ECO:0000256" key="4">
    <source>
        <dbReference type="ARBA" id="ARBA00022827"/>
    </source>
</evidence>
<gene>
    <name evidence="6" type="ORF">Cha6605_1474</name>
</gene>
<evidence type="ECO:0000259" key="5">
    <source>
        <dbReference type="Pfam" id="PF01494"/>
    </source>
</evidence>
<dbReference type="SUPFAM" id="SSF52833">
    <property type="entry name" value="Thioredoxin-like"/>
    <property type="match status" value="1"/>
</dbReference>
<dbReference type="InterPro" id="IPR050641">
    <property type="entry name" value="RIFMO-like"/>
</dbReference>
<dbReference type="OrthoDB" id="9782160at2"/>
<dbReference type="Proteomes" id="UP000010366">
    <property type="component" value="Chromosome"/>
</dbReference>
<dbReference type="PRINTS" id="PR00420">
    <property type="entry name" value="RNGMNOXGNASE"/>
</dbReference>
<dbReference type="KEGG" id="cmp:Cha6605_1474"/>
<comment type="similarity">
    <text evidence="2">Belongs to the PheA/TfdB FAD monooxygenase family.</text>
</comment>